<keyword evidence="3" id="KW-1185">Reference proteome</keyword>
<dbReference type="Gene3D" id="1.20.1280.50">
    <property type="match status" value="1"/>
</dbReference>
<dbReference type="PANTHER" id="PTHR31672">
    <property type="entry name" value="BNACNNG10540D PROTEIN"/>
    <property type="match status" value="1"/>
</dbReference>
<dbReference type="InterPro" id="IPR017451">
    <property type="entry name" value="F-box-assoc_interact_dom"/>
</dbReference>
<dbReference type="SUPFAM" id="SSF81383">
    <property type="entry name" value="F-box domain"/>
    <property type="match status" value="1"/>
</dbReference>
<dbReference type="PROSITE" id="PS50181">
    <property type="entry name" value="FBOX"/>
    <property type="match status" value="1"/>
</dbReference>
<protein>
    <recommendedName>
        <fullName evidence="1">F-box domain-containing protein</fullName>
    </recommendedName>
</protein>
<gene>
    <name evidence="2" type="ORF">QN277_022632</name>
</gene>
<dbReference type="CDD" id="cd22157">
    <property type="entry name" value="F-box_AtFBW1-like"/>
    <property type="match status" value="1"/>
</dbReference>
<feature type="domain" description="F-box" evidence="1">
    <location>
        <begin position="8"/>
        <end position="53"/>
    </location>
</feature>
<accession>A0AAE1JH88</accession>
<reference evidence="2" key="1">
    <citation type="submission" date="2023-10" db="EMBL/GenBank/DDBJ databases">
        <title>Chromosome-level genome of the transformable northern wattle, Acacia crassicarpa.</title>
        <authorList>
            <person name="Massaro I."/>
            <person name="Sinha N.R."/>
            <person name="Poethig S."/>
            <person name="Leichty A.R."/>
        </authorList>
    </citation>
    <scope>NUCLEOTIDE SEQUENCE</scope>
    <source>
        <strain evidence="2">Acra3RX</strain>
        <tissue evidence="2">Leaf</tissue>
    </source>
</reference>
<evidence type="ECO:0000313" key="3">
    <source>
        <dbReference type="Proteomes" id="UP001293593"/>
    </source>
</evidence>
<evidence type="ECO:0000259" key="1">
    <source>
        <dbReference type="PROSITE" id="PS50181"/>
    </source>
</evidence>
<evidence type="ECO:0000313" key="2">
    <source>
        <dbReference type="EMBL" id="KAK4269478.1"/>
    </source>
</evidence>
<name>A0AAE1JH88_9FABA</name>
<dbReference type="NCBIfam" id="TIGR01640">
    <property type="entry name" value="F_box_assoc_1"/>
    <property type="match status" value="1"/>
</dbReference>
<dbReference type="InterPro" id="IPR013187">
    <property type="entry name" value="F-box-assoc_dom_typ3"/>
</dbReference>
<dbReference type="Pfam" id="PF00646">
    <property type="entry name" value="F-box"/>
    <property type="match status" value="1"/>
</dbReference>
<dbReference type="AlphaFoldDB" id="A0AAE1JH88"/>
<organism evidence="2 3">
    <name type="scientific">Acacia crassicarpa</name>
    <name type="common">northern wattle</name>
    <dbReference type="NCBI Taxonomy" id="499986"/>
    <lineage>
        <taxon>Eukaryota</taxon>
        <taxon>Viridiplantae</taxon>
        <taxon>Streptophyta</taxon>
        <taxon>Embryophyta</taxon>
        <taxon>Tracheophyta</taxon>
        <taxon>Spermatophyta</taxon>
        <taxon>Magnoliopsida</taxon>
        <taxon>eudicotyledons</taxon>
        <taxon>Gunneridae</taxon>
        <taxon>Pentapetalae</taxon>
        <taxon>rosids</taxon>
        <taxon>fabids</taxon>
        <taxon>Fabales</taxon>
        <taxon>Fabaceae</taxon>
        <taxon>Caesalpinioideae</taxon>
        <taxon>mimosoid clade</taxon>
        <taxon>Acacieae</taxon>
        <taxon>Acacia</taxon>
    </lineage>
</organism>
<dbReference type="InterPro" id="IPR036047">
    <property type="entry name" value="F-box-like_dom_sf"/>
</dbReference>
<comment type="caution">
    <text evidence="2">The sequence shown here is derived from an EMBL/GenBank/DDBJ whole genome shotgun (WGS) entry which is preliminary data.</text>
</comment>
<sequence>MEHLVVMDGVTLFLPQEIITNILKFLPVKSLIKFQCVCKHWKNLIKTPFFIAMHLHHSTQLRPHLLLHRHYTSFGLQLYFLDYKRQIVKVSNLPVVDDKVLIVGSSHGLLCLQIGSIYSDFSSSPRSYLLWNPVFREVRHVPFTFPNFDRDGPRVFGFGFGFSPIVNDYKIVIVTLYQAMDHDLQNHPVVYSLRMGSWKQVKVGILRGLVLNNAVGFTMNGSIFWLGYKQDCAVMISFDIAMEEFALMPMPSTVGQDHARRVNITEFERRLALLFSPSIGYYKSKSIELWVLENGTGGSGERWSWAKKYTSSPYLGFLIPITIWKNEIVGIYYPGPHDKSHSGGTVMSNFTNTELNVLSNETHLIYSYVESLVPVS</sequence>
<dbReference type="Pfam" id="PF08268">
    <property type="entry name" value="FBA_3"/>
    <property type="match status" value="1"/>
</dbReference>
<dbReference type="PANTHER" id="PTHR31672:SF13">
    <property type="entry name" value="F-BOX PROTEIN CPR30-LIKE"/>
    <property type="match status" value="1"/>
</dbReference>
<dbReference type="InterPro" id="IPR001810">
    <property type="entry name" value="F-box_dom"/>
</dbReference>
<dbReference type="InterPro" id="IPR050796">
    <property type="entry name" value="SCF_F-box_component"/>
</dbReference>
<dbReference type="SMART" id="SM00256">
    <property type="entry name" value="FBOX"/>
    <property type="match status" value="1"/>
</dbReference>
<dbReference type="Proteomes" id="UP001293593">
    <property type="component" value="Unassembled WGS sequence"/>
</dbReference>
<dbReference type="EMBL" id="JAWXYG010000006">
    <property type="protein sequence ID" value="KAK4269478.1"/>
    <property type="molecule type" value="Genomic_DNA"/>
</dbReference>
<proteinExistence type="predicted"/>